<dbReference type="EMBL" id="CP023693">
    <property type="protein sequence ID" value="QEV33994.1"/>
    <property type="molecule type" value="Genomic_DNA"/>
</dbReference>
<dbReference type="SUPFAM" id="SSF56281">
    <property type="entry name" value="Metallo-hydrolase/oxidoreductase"/>
    <property type="match status" value="1"/>
</dbReference>
<dbReference type="Proteomes" id="UP000642014">
    <property type="component" value="Unassembled WGS sequence"/>
</dbReference>
<evidence type="ECO:0000313" key="7">
    <source>
        <dbReference type="EMBL" id="QEV33994.1"/>
    </source>
</evidence>
<dbReference type="EMBL" id="BMSJ01000001">
    <property type="protein sequence ID" value="GGR10606.1"/>
    <property type="molecule type" value="Genomic_DNA"/>
</dbReference>
<dbReference type="AlphaFoldDB" id="A0AAV4KCK1"/>
<evidence type="ECO:0000256" key="1">
    <source>
        <dbReference type="ARBA" id="ARBA00007749"/>
    </source>
</evidence>
<reference evidence="6" key="3">
    <citation type="submission" date="2023-08" db="EMBL/GenBank/DDBJ databases">
        <authorList>
            <person name="Sun Q."/>
            <person name="Ohkuma M."/>
        </authorList>
    </citation>
    <scope>NUCLEOTIDE SEQUENCE</scope>
    <source>
        <strain evidence="6">JCM 4205</strain>
    </source>
</reference>
<dbReference type="Proteomes" id="UP000326029">
    <property type="component" value="Chromosome"/>
</dbReference>
<evidence type="ECO:0000313" key="6">
    <source>
        <dbReference type="EMBL" id="GGR10606.1"/>
    </source>
</evidence>
<gene>
    <name evidence="7" type="ORF">CP977_19030</name>
    <name evidence="6" type="ORF">GCM10010497_11010</name>
</gene>
<evidence type="ECO:0000256" key="4">
    <source>
        <dbReference type="ARBA" id="ARBA00022833"/>
    </source>
</evidence>
<dbReference type="GO" id="GO:0046872">
    <property type="term" value="F:metal ion binding"/>
    <property type="evidence" value="ECO:0007669"/>
    <property type="project" value="UniProtKB-KW"/>
</dbReference>
<keyword evidence="8" id="KW-1185">Reference proteome</keyword>
<dbReference type="RefSeq" id="WP_152370534.1">
    <property type="nucleotide sequence ID" value="NZ_BMSJ01000001.1"/>
</dbReference>
<dbReference type="GO" id="GO:0016787">
    <property type="term" value="F:hydrolase activity"/>
    <property type="evidence" value="ECO:0007669"/>
    <property type="project" value="UniProtKB-KW"/>
</dbReference>
<dbReference type="Gene3D" id="3.60.15.10">
    <property type="entry name" value="Ribonuclease Z/Hydroxyacylglutathione hydrolase-like"/>
    <property type="match status" value="1"/>
</dbReference>
<dbReference type="InterPro" id="IPR036866">
    <property type="entry name" value="RibonucZ/Hydroxyglut_hydro"/>
</dbReference>
<accession>A0AAV4KCK1</accession>
<reference evidence="7 8" key="2">
    <citation type="submission" date="2017-09" db="EMBL/GenBank/DDBJ databases">
        <authorList>
            <person name="Lee N."/>
            <person name="Cho B.-K."/>
        </authorList>
    </citation>
    <scope>NUCLEOTIDE SEQUENCE [LARGE SCALE GENOMIC DNA]</scope>
    <source>
        <strain evidence="7 8">ATCC 19740</strain>
    </source>
</reference>
<evidence type="ECO:0000256" key="3">
    <source>
        <dbReference type="ARBA" id="ARBA00022801"/>
    </source>
</evidence>
<evidence type="ECO:0000313" key="8">
    <source>
        <dbReference type="Proteomes" id="UP000326029"/>
    </source>
</evidence>
<dbReference type="Pfam" id="PF00753">
    <property type="entry name" value="Lactamase_B"/>
    <property type="match status" value="1"/>
</dbReference>
<organism evidence="6 9">
    <name type="scientific">Streptomyces cinereoruber</name>
    <dbReference type="NCBI Taxonomy" id="67260"/>
    <lineage>
        <taxon>Bacteria</taxon>
        <taxon>Bacillati</taxon>
        <taxon>Actinomycetota</taxon>
        <taxon>Actinomycetes</taxon>
        <taxon>Kitasatosporales</taxon>
        <taxon>Streptomycetaceae</taxon>
        <taxon>Streptomyces</taxon>
    </lineage>
</organism>
<keyword evidence="3" id="KW-0378">Hydrolase</keyword>
<protein>
    <submittedName>
        <fullName evidence="6">MBL fold metallo-hydrolase</fullName>
    </submittedName>
</protein>
<dbReference type="InterPro" id="IPR051013">
    <property type="entry name" value="MBL_superfamily_lactonases"/>
</dbReference>
<keyword evidence="2" id="KW-0479">Metal-binding</keyword>
<dbReference type="PANTHER" id="PTHR42978">
    <property type="entry name" value="QUORUM-QUENCHING LACTONASE YTNP-RELATED-RELATED"/>
    <property type="match status" value="1"/>
</dbReference>
<comment type="similarity">
    <text evidence="1">Belongs to the metallo-beta-lactamase superfamily.</text>
</comment>
<sequence>MSDDTSGENARRMVLGDVEIIRVVEWRGPFGPARDLVPGAGPGLWEDNEAWLAPDHWDPADGSARMALQSWVLRSGGRTVLVDTGVGDGRERPDAPLFHRRRDDFLGSLERAGVRPEDVDVVVNTHLHADHVGWNTRPGDAPGAWEPTFPNAVYLLPAADDAHFGPGNAYGGGLRAQDRLVYEDSVAPVHREGRAVLWDGEHRVDGNLTLEPAPGHTPGSAVLRLESGGDRAVFVGDLVHSPVQLLDPSHGSCFCMGPAGAEASRRRILERAADRRELVVPAHFGGAGAAEVRREGGGFALKDWAEWTGR</sequence>
<feature type="domain" description="Metallo-beta-lactamase" evidence="5">
    <location>
        <begin position="67"/>
        <end position="283"/>
    </location>
</feature>
<dbReference type="PANTHER" id="PTHR42978:SF6">
    <property type="entry name" value="QUORUM-QUENCHING LACTONASE YTNP-RELATED"/>
    <property type="match status" value="1"/>
</dbReference>
<dbReference type="SMART" id="SM00849">
    <property type="entry name" value="Lactamase_B"/>
    <property type="match status" value="1"/>
</dbReference>
<evidence type="ECO:0000313" key="9">
    <source>
        <dbReference type="Proteomes" id="UP000642014"/>
    </source>
</evidence>
<reference evidence="6 9" key="1">
    <citation type="journal article" date="2014" name="Int. J. Syst. Evol. Microbiol.">
        <title>Complete genome sequence of Corynebacterium casei LMG S-19264T (=DSM 44701T), isolated from a smear-ripened cheese.</title>
        <authorList>
            <consortium name="US DOE Joint Genome Institute (JGI-PGF)"/>
            <person name="Walter F."/>
            <person name="Albersmeier A."/>
            <person name="Kalinowski J."/>
            <person name="Ruckert C."/>
        </authorList>
    </citation>
    <scope>NUCLEOTIDE SEQUENCE [LARGE SCALE GENOMIC DNA]</scope>
    <source>
        <strain evidence="6 9">JCM 4205</strain>
    </source>
</reference>
<dbReference type="InterPro" id="IPR001279">
    <property type="entry name" value="Metallo-B-lactamas"/>
</dbReference>
<name>A0AAV4KCK1_9ACTN</name>
<evidence type="ECO:0000256" key="2">
    <source>
        <dbReference type="ARBA" id="ARBA00022723"/>
    </source>
</evidence>
<evidence type="ECO:0000259" key="5">
    <source>
        <dbReference type="SMART" id="SM00849"/>
    </source>
</evidence>
<dbReference type="GeneID" id="95455862"/>
<dbReference type="CDD" id="cd16277">
    <property type="entry name" value="metallo-hydrolase-like_MBL-fold"/>
    <property type="match status" value="1"/>
</dbReference>
<keyword evidence="4" id="KW-0862">Zinc</keyword>
<proteinExistence type="inferred from homology"/>